<feature type="region of interest" description="Disordered" evidence="1">
    <location>
        <begin position="1"/>
        <end position="328"/>
    </location>
</feature>
<feature type="compositionally biased region" description="Low complexity" evidence="1">
    <location>
        <begin position="158"/>
        <end position="180"/>
    </location>
</feature>
<feature type="compositionally biased region" description="Basic and acidic residues" evidence="1">
    <location>
        <begin position="254"/>
        <end position="265"/>
    </location>
</feature>
<sequence>MGDVTDPWARKKKTKCWSRNKSNDGKQRGRSTSNSSSSSSNSKERIRRAAASSGSSRVQRKSCTPSVTKVDRRLSPPRGDITGYRIPKRRRSSVSRERSARSARTNSEIKRNSACSRKSDKSDSVKNNAHRRIPDDEALGGINNRGAQNISDSESAHSVSRSPSVVSSSSSSSSPNRSPSPSLPAKYRVLGNRGNAPISLDRNISSMSDSDEKDKVRSRNKGLSRGKKKSPSPHLRAVSPSPSPPPPPPPVDEGVDRLRSREKSESPPPPPPPLPVNNEVVVDRQARKLRESEIRSSEGRSKIDRSPPKKKTKRNSEIKCLSKLGSFS</sequence>
<keyword evidence="3" id="KW-1185">Reference proteome</keyword>
<gene>
    <name evidence="2" type="ORF">KIN20_004372</name>
</gene>
<feature type="compositionally biased region" description="Polar residues" evidence="1">
    <location>
        <begin position="145"/>
        <end position="157"/>
    </location>
</feature>
<reference evidence="2" key="1">
    <citation type="submission" date="2021-06" db="EMBL/GenBank/DDBJ databases">
        <title>Parelaphostrongylus tenuis whole genome reference sequence.</title>
        <authorList>
            <person name="Garwood T.J."/>
            <person name="Larsen P.A."/>
            <person name="Fountain-Jones N.M."/>
            <person name="Garbe J.R."/>
            <person name="Macchietto M.G."/>
            <person name="Kania S.A."/>
            <person name="Gerhold R.W."/>
            <person name="Richards J.E."/>
            <person name="Wolf T.M."/>
        </authorList>
    </citation>
    <scope>NUCLEOTIDE SEQUENCE</scope>
    <source>
        <strain evidence="2">MNPRO001-30</strain>
        <tissue evidence="2">Meninges</tissue>
    </source>
</reference>
<protein>
    <submittedName>
        <fullName evidence="2">Uncharacterized protein</fullName>
    </submittedName>
</protein>
<evidence type="ECO:0000313" key="3">
    <source>
        <dbReference type="Proteomes" id="UP001196413"/>
    </source>
</evidence>
<organism evidence="2 3">
    <name type="scientific">Parelaphostrongylus tenuis</name>
    <name type="common">Meningeal worm</name>
    <dbReference type="NCBI Taxonomy" id="148309"/>
    <lineage>
        <taxon>Eukaryota</taxon>
        <taxon>Metazoa</taxon>
        <taxon>Ecdysozoa</taxon>
        <taxon>Nematoda</taxon>
        <taxon>Chromadorea</taxon>
        <taxon>Rhabditida</taxon>
        <taxon>Rhabditina</taxon>
        <taxon>Rhabditomorpha</taxon>
        <taxon>Strongyloidea</taxon>
        <taxon>Metastrongylidae</taxon>
        <taxon>Parelaphostrongylus</taxon>
    </lineage>
</organism>
<evidence type="ECO:0000313" key="2">
    <source>
        <dbReference type="EMBL" id="KAJ1348963.1"/>
    </source>
</evidence>
<feature type="compositionally biased region" description="Basic and acidic residues" evidence="1">
    <location>
        <begin position="281"/>
        <end position="307"/>
    </location>
</feature>
<feature type="compositionally biased region" description="Pro residues" evidence="1">
    <location>
        <begin position="241"/>
        <end position="251"/>
    </location>
</feature>
<name>A0AAD5M305_PARTN</name>
<dbReference type="Proteomes" id="UP001196413">
    <property type="component" value="Unassembled WGS sequence"/>
</dbReference>
<feature type="compositionally biased region" description="Pro residues" evidence="1">
    <location>
        <begin position="266"/>
        <end position="275"/>
    </location>
</feature>
<dbReference type="AlphaFoldDB" id="A0AAD5M305"/>
<proteinExistence type="predicted"/>
<accession>A0AAD5M305</accession>
<feature type="compositionally biased region" description="Low complexity" evidence="1">
    <location>
        <begin position="31"/>
        <end position="41"/>
    </location>
</feature>
<dbReference type="EMBL" id="JAHQIW010000585">
    <property type="protein sequence ID" value="KAJ1348963.1"/>
    <property type="molecule type" value="Genomic_DNA"/>
</dbReference>
<comment type="caution">
    <text evidence="2">The sequence shown here is derived from an EMBL/GenBank/DDBJ whole genome shotgun (WGS) entry which is preliminary data.</text>
</comment>
<feature type="compositionally biased region" description="Basic and acidic residues" evidence="1">
    <location>
        <begin position="107"/>
        <end position="124"/>
    </location>
</feature>
<evidence type="ECO:0000256" key="1">
    <source>
        <dbReference type="SAM" id="MobiDB-lite"/>
    </source>
</evidence>
<feature type="compositionally biased region" description="Basic residues" evidence="1">
    <location>
        <begin position="218"/>
        <end position="231"/>
    </location>
</feature>